<dbReference type="InterPro" id="IPR000847">
    <property type="entry name" value="LysR_HTH_N"/>
</dbReference>
<evidence type="ECO:0000313" key="6">
    <source>
        <dbReference type="EMBL" id="TWD88678.1"/>
    </source>
</evidence>
<keyword evidence="4" id="KW-0804">Transcription</keyword>
<keyword evidence="2" id="KW-0805">Transcription regulation</keyword>
<dbReference type="PANTHER" id="PTHR30419">
    <property type="entry name" value="HTH-TYPE TRANSCRIPTIONAL REGULATOR YBHD"/>
    <property type="match status" value="1"/>
</dbReference>
<comment type="similarity">
    <text evidence="1">Belongs to the LysR transcriptional regulatory family.</text>
</comment>
<dbReference type="GO" id="GO:0005829">
    <property type="term" value="C:cytosol"/>
    <property type="evidence" value="ECO:0007669"/>
    <property type="project" value="TreeGrafter"/>
</dbReference>
<dbReference type="InterPro" id="IPR036388">
    <property type="entry name" value="WH-like_DNA-bd_sf"/>
</dbReference>
<comment type="caution">
    <text evidence="6">The sequence shown here is derived from an EMBL/GenBank/DDBJ whole genome shotgun (WGS) entry which is preliminary data.</text>
</comment>
<organism evidence="6 7">
    <name type="scientific">Variovorax beijingensis</name>
    <dbReference type="NCBI Taxonomy" id="2496117"/>
    <lineage>
        <taxon>Bacteria</taxon>
        <taxon>Pseudomonadati</taxon>
        <taxon>Pseudomonadota</taxon>
        <taxon>Betaproteobacteria</taxon>
        <taxon>Burkholderiales</taxon>
        <taxon>Comamonadaceae</taxon>
        <taxon>Variovorax</taxon>
    </lineage>
</organism>
<dbReference type="Pfam" id="PF00126">
    <property type="entry name" value="HTH_1"/>
    <property type="match status" value="1"/>
</dbReference>
<evidence type="ECO:0000256" key="4">
    <source>
        <dbReference type="ARBA" id="ARBA00023163"/>
    </source>
</evidence>
<dbReference type="Gene3D" id="1.10.10.10">
    <property type="entry name" value="Winged helix-like DNA-binding domain superfamily/Winged helix DNA-binding domain"/>
    <property type="match status" value="1"/>
</dbReference>
<dbReference type="GO" id="GO:0003677">
    <property type="term" value="F:DNA binding"/>
    <property type="evidence" value="ECO:0007669"/>
    <property type="project" value="UniProtKB-KW"/>
</dbReference>
<dbReference type="CDD" id="cd08440">
    <property type="entry name" value="PBP2_LTTR_like_4"/>
    <property type="match status" value="1"/>
</dbReference>
<dbReference type="AlphaFoldDB" id="A0A561CCL3"/>
<accession>A0A561CCL3</accession>
<dbReference type="InterPro" id="IPR005119">
    <property type="entry name" value="LysR_subst-bd"/>
</dbReference>
<dbReference type="SUPFAM" id="SSF53850">
    <property type="entry name" value="Periplasmic binding protein-like II"/>
    <property type="match status" value="1"/>
</dbReference>
<dbReference type="InterPro" id="IPR050950">
    <property type="entry name" value="HTH-type_LysR_regulators"/>
</dbReference>
<dbReference type="PRINTS" id="PR00039">
    <property type="entry name" value="HTHLYSR"/>
</dbReference>
<dbReference type="FunFam" id="1.10.10.10:FF:000001">
    <property type="entry name" value="LysR family transcriptional regulator"/>
    <property type="match status" value="1"/>
</dbReference>
<dbReference type="InterPro" id="IPR036390">
    <property type="entry name" value="WH_DNA-bd_sf"/>
</dbReference>
<dbReference type="Pfam" id="PF03466">
    <property type="entry name" value="LysR_substrate"/>
    <property type="match status" value="1"/>
</dbReference>
<evidence type="ECO:0000256" key="2">
    <source>
        <dbReference type="ARBA" id="ARBA00023015"/>
    </source>
</evidence>
<dbReference type="EMBL" id="VIVL01000002">
    <property type="protein sequence ID" value="TWD88678.1"/>
    <property type="molecule type" value="Genomic_DNA"/>
</dbReference>
<keyword evidence="3 6" id="KW-0238">DNA-binding</keyword>
<dbReference type="Gene3D" id="3.40.190.290">
    <property type="match status" value="1"/>
</dbReference>
<dbReference type="PANTHER" id="PTHR30419:SF8">
    <property type="entry name" value="NITROGEN ASSIMILATION TRANSCRIPTIONAL ACTIVATOR-RELATED"/>
    <property type="match status" value="1"/>
</dbReference>
<name>A0A561CCL3_9BURK</name>
<evidence type="ECO:0000313" key="7">
    <source>
        <dbReference type="Proteomes" id="UP000319722"/>
    </source>
</evidence>
<sequence>MARNAAEEVSLQQLRALAAVAESGSFTLAAEALQLTQPAISHLVKRMEEELGQPLVVRGRRIQLTGAGQMMVETAVRALRLIDESVDACRSQSQLREGRVVLAVGHLTAGALLPPMLGRFSQKHPTLATTLLDSTAEQMISRILSQEADLGFGSDIGQKHSELATEPLFTERMALFVRDDHPLAQRVVVDARQLEALPFIHVNPDANVWRAVSRQLSSMANVYPRVVHHVSMLSTAFGLIQAGAGVALLPRYVEVLMPGNLRAVAVTRPVLEYPVVAIRLAKHPLSPAAMAFLTMARQHMKPPRAASRP</sequence>
<protein>
    <submittedName>
        <fullName evidence="6">DNA-binding transcriptional LysR family regulator</fullName>
    </submittedName>
</protein>
<dbReference type="GO" id="GO:0003700">
    <property type="term" value="F:DNA-binding transcription factor activity"/>
    <property type="evidence" value="ECO:0007669"/>
    <property type="project" value="InterPro"/>
</dbReference>
<feature type="domain" description="HTH lysR-type" evidence="5">
    <location>
        <begin position="9"/>
        <end position="65"/>
    </location>
</feature>
<dbReference type="OrthoDB" id="8804410at2"/>
<reference evidence="6 7" key="1">
    <citation type="submission" date="2019-06" db="EMBL/GenBank/DDBJ databases">
        <title>Sorghum-associated microbial communities from plants grown in Nebraska, USA.</title>
        <authorList>
            <person name="Schachtman D."/>
        </authorList>
    </citation>
    <scope>NUCLEOTIDE SEQUENCE [LARGE SCALE GENOMIC DNA]</scope>
    <source>
        <strain evidence="6 7">T529</strain>
    </source>
</reference>
<dbReference type="SUPFAM" id="SSF46785">
    <property type="entry name" value="Winged helix' DNA-binding domain"/>
    <property type="match status" value="1"/>
</dbReference>
<evidence type="ECO:0000256" key="1">
    <source>
        <dbReference type="ARBA" id="ARBA00009437"/>
    </source>
</evidence>
<gene>
    <name evidence="6" type="ORF">FB547_102381</name>
</gene>
<dbReference type="PROSITE" id="PS50931">
    <property type="entry name" value="HTH_LYSR"/>
    <property type="match status" value="1"/>
</dbReference>
<evidence type="ECO:0000256" key="3">
    <source>
        <dbReference type="ARBA" id="ARBA00023125"/>
    </source>
</evidence>
<dbReference type="RefSeq" id="WP_145741204.1">
    <property type="nucleotide sequence ID" value="NZ_VIVL01000002.1"/>
</dbReference>
<dbReference type="Proteomes" id="UP000319722">
    <property type="component" value="Unassembled WGS sequence"/>
</dbReference>
<proteinExistence type="inferred from homology"/>
<evidence type="ECO:0000259" key="5">
    <source>
        <dbReference type="PROSITE" id="PS50931"/>
    </source>
</evidence>